<evidence type="ECO:0000259" key="2">
    <source>
        <dbReference type="Pfam" id="PF22552"/>
    </source>
</evidence>
<feature type="domain" description="TY-Chap N-terminal" evidence="2">
    <location>
        <begin position="53"/>
        <end position="149"/>
    </location>
</feature>
<geneLocation type="plasmid" evidence="3 4">
    <name>pTT6-1</name>
</geneLocation>
<evidence type="ECO:0000313" key="3">
    <source>
        <dbReference type="EMBL" id="QQP92985.1"/>
    </source>
</evidence>
<organism evidence="3 4">
    <name type="scientific">Skermanella cutis</name>
    <dbReference type="NCBI Taxonomy" id="2775420"/>
    <lineage>
        <taxon>Bacteria</taxon>
        <taxon>Pseudomonadati</taxon>
        <taxon>Pseudomonadota</taxon>
        <taxon>Alphaproteobacteria</taxon>
        <taxon>Rhodospirillales</taxon>
        <taxon>Azospirillaceae</taxon>
        <taxon>Skermanella</taxon>
    </lineage>
</organism>
<name>A0ABX7BHB7_9PROT</name>
<proteinExistence type="predicted"/>
<keyword evidence="4" id="KW-1185">Reference proteome</keyword>
<dbReference type="RefSeq" id="WP_201082309.1">
    <property type="nucleotide sequence ID" value="NZ_CP067421.1"/>
</dbReference>
<feature type="chain" id="PRO_5046130254" description="TY-Chap N-terminal domain-containing protein" evidence="1">
    <location>
        <begin position="20"/>
        <end position="170"/>
    </location>
</feature>
<dbReference type="Proteomes" id="UP000595197">
    <property type="component" value="Plasmid pTT6-1"/>
</dbReference>
<dbReference type="InterPro" id="IPR054344">
    <property type="entry name" value="TY-Chap_N"/>
</dbReference>
<keyword evidence="1" id="KW-0732">Signal</keyword>
<dbReference type="EMBL" id="CP067421">
    <property type="protein sequence ID" value="QQP92985.1"/>
    <property type="molecule type" value="Genomic_DNA"/>
</dbReference>
<sequence length="170" mass="17950">MIRWQTVLQATALALSVPAAGSGGAAAQQPDRASCAGVMTEQSRSFTEDCLSDLATFVASQPEMAAKVYSEKDSSYVTLTRTDDGIRAEAVSKFNHPLMKADTPDILERLGWSAPENESDNWKKDIGSASLGNGGAARELGKALEAYGVKQGEAISLTVGPKLSDQPTSR</sequence>
<gene>
    <name evidence="3" type="ORF">IGS68_27810</name>
</gene>
<evidence type="ECO:0000256" key="1">
    <source>
        <dbReference type="SAM" id="SignalP"/>
    </source>
</evidence>
<protein>
    <recommendedName>
        <fullName evidence="2">TY-Chap N-terminal domain-containing protein</fullName>
    </recommendedName>
</protein>
<keyword evidence="3" id="KW-0614">Plasmid</keyword>
<feature type="signal peptide" evidence="1">
    <location>
        <begin position="1"/>
        <end position="19"/>
    </location>
</feature>
<dbReference type="Pfam" id="PF22552">
    <property type="entry name" value="TY-Chap3"/>
    <property type="match status" value="1"/>
</dbReference>
<evidence type="ECO:0000313" key="4">
    <source>
        <dbReference type="Proteomes" id="UP000595197"/>
    </source>
</evidence>
<accession>A0ABX7BHB7</accession>
<reference evidence="3" key="1">
    <citation type="submission" date="2021-02" db="EMBL/GenBank/DDBJ databases">
        <title>Skermanella TT6 skin isolate.</title>
        <authorList>
            <person name="Lee K."/>
            <person name="Ganzorig M."/>
        </authorList>
    </citation>
    <scope>NUCLEOTIDE SEQUENCE</scope>
    <source>
        <strain evidence="3">TT6</strain>
    </source>
</reference>